<gene>
    <name evidence="3" type="ORF">GCM10010916_35390</name>
</gene>
<evidence type="ECO:0008006" key="5">
    <source>
        <dbReference type="Google" id="ProtNLM"/>
    </source>
</evidence>
<organism evidence="3 4">
    <name type="scientific">Paenibacillus abyssi</name>
    <dbReference type="NCBI Taxonomy" id="1340531"/>
    <lineage>
        <taxon>Bacteria</taxon>
        <taxon>Bacillati</taxon>
        <taxon>Bacillota</taxon>
        <taxon>Bacilli</taxon>
        <taxon>Bacillales</taxon>
        <taxon>Paenibacillaceae</taxon>
        <taxon>Paenibacillus</taxon>
    </lineage>
</organism>
<dbReference type="InterPro" id="IPR018821">
    <property type="entry name" value="DUF294_put_nucleoTrafse_sb-bd"/>
</dbReference>
<dbReference type="InterPro" id="IPR005105">
    <property type="entry name" value="GlnD_Uridyltrans_N"/>
</dbReference>
<dbReference type="SUPFAM" id="SSF81301">
    <property type="entry name" value="Nucleotidyltransferase"/>
    <property type="match status" value="1"/>
</dbReference>
<evidence type="ECO:0000313" key="3">
    <source>
        <dbReference type="EMBL" id="GGG15372.1"/>
    </source>
</evidence>
<dbReference type="EMBL" id="BMGR01000012">
    <property type="protein sequence ID" value="GGG15372.1"/>
    <property type="molecule type" value="Genomic_DNA"/>
</dbReference>
<reference evidence="3" key="2">
    <citation type="submission" date="2020-09" db="EMBL/GenBank/DDBJ databases">
        <authorList>
            <person name="Sun Q."/>
            <person name="Zhou Y."/>
        </authorList>
    </citation>
    <scope>NUCLEOTIDE SEQUENCE</scope>
    <source>
        <strain evidence="3">CGMCC 1.12987</strain>
    </source>
</reference>
<dbReference type="AlphaFoldDB" id="A0A917FZS7"/>
<dbReference type="GO" id="GO:0008773">
    <property type="term" value="F:[protein-PII] uridylyltransferase activity"/>
    <property type="evidence" value="ECO:0007669"/>
    <property type="project" value="InterPro"/>
</dbReference>
<dbReference type="CDD" id="cd05401">
    <property type="entry name" value="NT_GlnE_GlnD_like"/>
    <property type="match status" value="1"/>
</dbReference>
<feature type="domain" description="Protein-PII uridylyltransferase N-terminal" evidence="1">
    <location>
        <begin position="39"/>
        <end position="170"/>
    </location>
</feature>
<evidence type="ECO:0000259" key="1">
    <source>
        <dbReference type="Pfam" id="PF03445"/>
    </source>
</evidence>
<evidence type="ECO:0000313" key="4">
    <source>
        <dbReference type="Proteomes" id="UP000644756"/>
    </source>
</evidence>
<dbReference type="InterPro" id="IPR043519">
    <property type="entry name" value="NT_sf"/>
</dbReference>
<dbReference type="Gene3D" id="3.30.460.10">
    <property type="entry name" value="Beta Polymerase, domain 2"/>
    <property type="match status" value="1"/>
</dbReference>
<keyword evidence="4" id="KW-1185">Reference proteome</keyword>
<protein>
    <recommendedName>
        <fullName evidence="5">CBS domain-containing protein</fullName>
    </recommendedName>
</protein>
<comment type="caution">
    <text evidence="3">The sequence shown here is derived from an EMBL/GenBank/DDBJ whole genome shotgun (WGS) entry which is preliminary data.</text>
</comment>
<dbReference type="Pfam" id="PF03445">
    <property type="entry name" value="DUF294"/>
    <property type="match status" value="1"/>
</dbReference>
<dbReference type="Proteomes" id="UP000644756">
    <property type="component" value="Unassembled WGS sequence"/>
</dbReference>
<sequence length="357" mass="40359">MSDPVRVQLLGEIGSAETITALRGLRDQVHNRMEALLPTLSVEQFYDQLNEVHDALIRRVIALAEADMARMGKGSPPVPYAYLLFGSGGRQEQTLSSDQDSGIVYGNPDSEDDKAKVETYFKELASTIVASLQETGYPPCDGNVISSNPQWCMSITDWEKQLDHWFDEADWEFVRYLLIVADGRLVYGDRELARKLKNAFYSDTLAKPLIVRRMLENTMRHKMLLGVFGQLLKEQYGEEAGSIDIKYGAYIPMVNAIRLMAIQAGLRETSTLERISELKNRDMLAAEDASVYAETFRIFLKLRLITIEHTEDGMFTNNGKLAGSRLTKEMKDELKLALKTGQKLQRRVYKQTMGKLG</sequence>
<reference evidence="3" key="1">
    <citation type="journal article" date="2014" name="Int. J. Syst. Evol. Microbiol.">
        <title>Complete genome sequence of Corynebacterium casei LMG S-19264T (=DSM 44701T), isolated from a smear-ripened cheese.</title>
        <authorList>
            <consortium name="US DOE Joint Genome Institute (JGI-PGF)"/>
            <person name="Walter F."/>
            <person name="Albersmeier A."/>
            <person name="Kalinowski J."/>
            <person name="Ruckert C."/>
        </authorList>
    </citation>
    <scope>NUCLEOTIDE SEQUENCE</scope>
    <source>
        <strain evidence="3">CGMCC 1.12987</strain>
    </source>
</reference>
<proteinExistence type="predicted"/>
<name>A0A917FZS7_9BACL</name>
<dbReference type="RefSeq" id="WP_188532401.1">
    <property type="nucleotide sequence ID" value="NZ_BMGR01000012.1"/>
</dbReference>
<feature type="domain" description="DUF294" evidence="2">
    <location>
        <begin position="210"/>
        <end position="350"/>
    </location>
</feature>
<dbReference type="Pfam" id="PF10335">
    <property type="entry name" value="DUF294_C"/>
    <property type="match status" value="1"/>
</dbReference>
<accession>A0A917FZS7</accession>
<evidence type="ECO:0000259" key="2">
    <source>
        <dbReference type="Pfam" id="PF10335"/>
    </source>
</evidence>